<dbReference type="SUPFAM" id="SSF51735">
    <property type="entry name" value="NAD(P)-binding Rossmann-fold domains"/>
    <property type="match status" value="1"/>
</dbReference>
<gene>
    <name evidence="2" type="ordered locus">AMED_3814</name>
</gene>
<dbReference type="InterPro" id="IPR052585">
    <property type="entry name" value="Lipid_raft_assoc_Zn_ADH"/>
</dbReference>
<dbReference type="PROSITE" id="PS01162">
    <property type="entry name" value="QOR_ZETA_CRYSTAL"/>
    <property type="match status" value="1"/>
</dbReference>
<name>A0A0H3D646_AMYMU</name>
<dbReference type="Gene3D" id="3.90.180.10">
    <property type="entry name" value="Medium-chain alcohol dehydrogenases, catalytic domain"/>
    <property type="match status" value="1"/>
</dbReference>
<dbReference type="CDD" id="cd05289">
    <property type="entry name" value="MDR_like_2"/>
    <property type="match status" value="1"/>
</dbReference>
<dbReference type="Gene3D" id="3.40.50.720">
    <property type="entry name" value="NAD(P)-binding Rossmann-like Domain"/>
    <property type="match status" value="1"/>
</dbReference>
<dbReference type="HOGENOM" id="CLU_026673_3_3_11"/>
<dbReference type="PANTHER" id="PTHR43482:SF1">
    <property type="entry name" value="PROTEIN AST1-RELATED"/>
    <property type="match status" value="1"/>
</dbReference>
<proteinExistence type="predicted"/>
<dbReference type="PANTHER" id="PTHR43482">
    <property type="entry name" value="PROTEIN AST1-RELATED"/>
    <property type="match status" value="1"/>
</dbReference>
<dbReference type="GO" id="GO:0008270">
    <property type="term" value="F:zinc ion binding"/>
    <property type="evidence" value="ECO:0007669"/>
    <property type="project" value="InterPro"/>
</dbReference>
<dbReference type="AlphaFoldDB" id="A0A0H3D646"/>
<dbReference type="Proteomes" id="UP000000328">
    <property type="component" value="Chromosome"/>
</dbReference>
<feature type="domain" description="Enoyl reductase (ER)" evidence="1">
    <location>
        <begin position="20"/>
        <end position="314"/>
    </location>
</feature>
<protein>
    <submittedName>
        <fullName evidence="2">NADPH:quinone reductase and related Zn-dependent oxidoreductase</fullName>
    </submittedName>
</protein>
<dbReference type="InterPro" id="IPR020843">
    <property type="entry name" value="ER"/>
</dbReference>
<dbReference type="SUPFAM" id="SSF50129">
    <property type="entry name" value="GroES-like"/>
    <property type="match status" value="1"/>
</dbReference>
<dbReference type="SMART" id="SM00829">
    <property type="entry name" value="PKS_ER"/>
    <property type="match status" value="1"/>
</dbReference>
<dbReference type="eggNOG" id="COG0604">
    <property type="taxonomic scope" value="Bacteria"/>
</dbReference>
<dbReference type="GeneID" id="92871555"/>
<evidence type="ECO:0000313" key="2">
    <source>
        <dbReference type="EMBL" id="ADJ45593.1"/>
    </source>
</evidence>
<dbReference type="PATRIC" id="fig|749927.5.peg.3944"/>
<dbReference type="InterPro" id="IPR013154">
    <property type="entry name" value="ADH-like_N"/>
</dbReference>
<evidence type="ECO:0000259" key="1">
    <source>
        <dbReference type="SMART" id="SM00829"/>
    </source>
</evidence>
<dbReference type="InterPro" id="IPR036291">
    <property type="entry name" value="NAD(P)-bd_dom_sf"/>
</dbReference>
<dbReference type="Pfam" id="PF08240">
    <property type="entry name" value="ADH_N"/>
    <property type="match status" value="1"/>
</dbReference>
<dbReference type="EMBL" id="CP002000">
    <property type="protein sequence ID" value="ADJ45593.1"/>
    <property type="molecule type" value="Genomic_DNA"/>
</dbReference>
<reference evidence="2 3" key="1">
    <citation type="journal article" date="2010" name="Cell Res.">
        <title>Complete genome sequence of the rifamycin SV-producing Amycolatopsis mediterranei U32 revealed its genetic characteristics in phylogeny and metabolism.</title>
        <authorList>
            <person name="Zhao W."/>
            <person name="Zhong Y."/>
            <person name="Yuan H."/>
            <person name="Wang J."/>
            <person name="Zheng H."/>
            <person name="Wang Y."/>
            <person name="Cen X."/>
            <person name="Xu F."/>
            <person name="Bai J."/>
            <person name="Han X."/>
            <person name="Lu G."/>
            <person name="Zhu Y."/>
            <person name="Shao Z."/>
            <person name="Yan H."/>
            <person name="Li C."/>
            <person name="Peng N."/>
            <person name="Zhang Z."/>
            <person name="Zhang Y."/>
            <person name="Lin W."/>
            <person name="Fan Y."/>
            <person name="Qin Z."/>
            <person name="Hu Y."/>
            <person name="Zhu B."/>
            <person name="Wang S."/>
            <person name="Ding X."/>
            <person name="Zhao G.P."/>
        </authorList>
    </citation>
    <scope>NUCLEOTIDE SEQUENCE [LARGE SCALE GENOMIC DNA]</scope>
    <source>
        <strain evidence="3">U-32</strain>
    </source>
</reference>
<dbReference type="RefSeq" id="WP_013225665.1">
    <property type="nucleotide sequence ID" value="NC_014318.1"/>
</dbReference>
<dbReference type="OrthoDB" id="3727682at2"/>
<accession>A0A0H3D646</accession>
<dbReference type="KEGG" id="amd:AMED_3814"/>
<dbReference type="GO" id="GO:0016491">
    <property type="term" value="F:oxidoreductase activity"/>
    <property type="evidence" value="ECO:0007669"/>
    <property type="project" value="InterPro"/>
</dbReference>
<sequence length="339" mass="33892">MQAQSDRPSTARAVRLGSFGGPEVLDVREVPVPQTGPGQVRVRVTAAGLNPMDWIMTADADTAARFGLRLPAGFGTDYAGVVDQVGAGVTGFAPGDRVFGGALSRAVADFVVLDAAGETAANEAHHTPDGVDDRTAATLTVAGRTACAALAAVGPGPDDTVLIGGAAGGVGVFAVQLARIAGARVIGTGSPSSAGYLRELGAEPVAYGDGLADRVRALAPGGVTAALDLYGAETVHVARELGVPDSRLCTIAVQVDGVAGANGANAAPGALEEIARLVAAGRLRVPIAASFPIEQIRRAAELQAGRHVRGKVVIDLQPGPVAPGTAFGMHAWTPGTPGS</sequence>
<dbReference type="Pfam" id="PF13602">
    <property type="entry name" value="ADH_zinc_N_2"/>
    <property type="match status" value="1"/>
</dbReference>
<evidence type="ECO:0000313" key="3">
    <source>
        <dbReference type="Proteomes" id="UP000000328"/>
    </source>
</evidence>
<organism evidence="2 3">
    <name type="scientific">Amycolatopsis mediterranei (strain U-32)</name>
    <dbReference type="NCBI Taxonomy" id="749927"/>
    <lineage>
        <taxon>Bacteria</taxon>
        <taxon>Bacillati</taxon>
        <taxon>Actinomycetota</taxon>
        <taxon>Actinomycetes</taxon>
        <taxon>Pseudonocardiales</taxon>
        <taxon>Pseudonocardiaceae</taxon>
        <taxon>Amycolatopsis</taxon>
    </lineage>
</organism>
<dbReference type="InterPro" id="IPR011032">
    <property type="entry name" value="GroES-like_sf"/>
</dbReference>
<dbReference type="InterPro" id="IPR002364">
    <property type="entry name" value="Quin_OxRdtase/zeta-crystal_CS"/>
</dbReference>